<dbReference type="OrthoDB" id="19482at2759"/>
<comment type="caution">
    <text evidence="3">The sequence shown here is derived from an EMBL/GenBank/DDBJ whole genome shotgun (WGS) entry which is preliminary data.</text>
</comment>
<dbReference type="AlphaFoldDB" id="A0A1Y1WWT7"/>
<dbReference type="PANTHER" id="PTHR14190:SF7">
    <property type="entry name" value="VACUOLAR PROTEIN SORTING-ASSOCIATED PROTEIN 52 HOMOLOG"/>
    <property type="match status" value="1"/>
</dbReference>
<dbReference type="Pfam" id="PF04129">
    <property type="entry name" value="Vps52_CC"/>
    <property type="match status" value="1"/>
</dbReference>
<dbReference type="Proteomes" id="UP000193944">
    <property type="component" value="Unassembled WGS sequence"/>
</dbReference>
<reference evidence="3 4" key="1">
    <citation type="submission" date="2016-08" db="EMBL/GenBank/DDBJ databases">
        <title>A Parts List for Fungal Cellulosomes Revealed by Comparative Genomics.</title>
        <authorList>
            <consortium name="DOE Joint Genome Institute"/>
            <person name="Haitjema C.H."/>
            <person name="Gilmore S.P."/>
            <person name="Henske J.K."/>
            <person name="Solomon K.V."/>
            <person name="De Groot R."/>
            <person name="Kuo A."/>
            <person name="Mondo S.J."/>
            <person name="Salamov A.A."/>
            <person name="Labutti K."/>
            <person name="Zhao Z."/>
            <person name="Chiniquy J."/>
            <person name="Barry K."/>
            <person name="Brewer H.M."/>
            <person name="Purvine S.O."/>
            <person name="Wright A.T."/>
            <person name="Boxma B."/>
            <person name="Van Alen T."/>
            <person name="Hackstein J.H."/>
            <person name="Baker S.E."/>
            <person name="Grigoriev I.V."/>
            <person name="O'Malley M.A."/>
        </authorList>
    </citation>
    <scope>NUCLEOTIDE SEQUENCE [LARGE SCALE GENOMIC DNA]</scope>
    <source>
        <strain evidence="3 4">S4</strain>
    </source>
</reference>
<keyword evidence="1" id="KW-0175">Coiled coil</keyword>
<dbReference type="PANTHER" id="PTHR14190">
    <property type="entry name" value="SUPPRESSOR OF ACTIN MUTATIONS 2/VACUOLAR PROTEIN SORTING 52"/>
    <property type="match status" value="1"/>
</dbReference>
<dbReference type="InterPro" id="IPR007258">
    <property type="entry name" value="Vps52"/>
</dbReference>
<feature type="domain" description="Vps52 coiled-coil" evidence="2">
    <location>
        <begin position="71"/>
        <end position="243"/>
    </location>
</feature>
<dbReference type="GO" id="GO:0019905">
    <property type="term" value="F:syntaxin binding"/>
    <property type="evidence" value="ECO:0007669"/>
    <property type="project" value="TreeGrafter"/>
</dbReference>
<dbReference type="GO" id="GO:0006896">
    <property type="term" value="P:Golgi to vacuole transport"/>
    <property type="evidence" value="ECO:0007669"/>
    <property type="project" value="TreeGrafter"/>
</dbReference>
<reference evidence="3 4" key="2">
    <citation type="submission" date="2016-08" db="EMBL/GenBank/DDBJ databases">
        <title>Pervasive Adenine N6-methylation of Active Genes in Fungi.</title>
        <authorList>
            <consortium name="DOE Joint Genome Institute"/>
            <person name="Mondo S.J."/>
            <person name="Dannebaum R.O."/>
            <person name="Kuo R.C."/>
            <person name="Labutti K."/>
            <person name="Haridas S."/>
            <person name="Kuo A."/>
            <person name="Salamov A."/>
            <person name="Ahrendt S.R."/>
            <person name="Lipzen A."/>
            <person name="Sullivan W."/>
            <person name="Andreopoulos W.B."/>
            <person name="Clum A."/>
            <person name="Lindquist E."/>
            <person name="Daum C."/>
            <person name="Ramamoorthy G.K."/>
            <person name="Gryganskyi A."/>
            <person name="Culley D."/>
            <person name="Magnuson J.K."/>
            <person name="James T.Y."/>
            <person name="O'Malley M.A."/>
            <person name="Stajich J.E."/>
            <person name="Spatafora J.W."/>
            <person name="Visel A."/>
            <person name="Grigoriev I.V."/>
        </authorList>
    </citation>
    <scope>NUCLEOTIDE SEQUENCE [LARGE SCALE GENOMIC DNA]</scope>
    <source>
        <strain evidence="3 4">S4</strain>
    </source>
</reference>
<accession>A0A1Y1WWT7</accession>
<proteinExistence type="predicted"/>
<evidence type="ECO:0000259" key="2">
    <source>
        <dbReference type="Pfam" id="PF04129"/>
    </source>
</evidence>
<protein>
    <submittedName>
        <fullName evidence="3">Vps52-domain-containing protein</fullName>
    </submittedName>
</protein>
<evidence type="ECO:0000313" key="4">
    <source>
        <dbReference type="Proteomes" id="UP000193944"/>
    </source>
</evidence>
<name>A0A1Y1WWT7_9FUNG</name>
<dbReference type="GO" id="GO:0042147">
    <property type="term" value="P:retrograde transport, endosome to Golgi"/>
    <property type="evidence" value="ECO:0007669"/>
    <property type="project" value="TreeGrafter"/>
</dbReference>
<organism evidence="3 4">
    <name type="scientific">Anaeromyces robustus</name>
    <dbReference type="NCBI Taxonomy" id="1754192"/>
    <lineage>
        <taxon>Eukaryota</taxon>
        <taxon>Fungi</taxon>
        <taxon>Fungi incertae sedis</taxon>
        <taxon>Chytridiomycota</taxon>
        <taxon>Chytridiomycota incertae sedis</taxon>
        <taxon>Neocallimastigomycetes</taxon>
        <taxon>Neocallimastigales</taxon>
        <taxon>Neocallimastigaceae</taxon>
        <taxon>Anaeromyces</taxon>
    </lineage>
</organism>
<keyword evidence="4" id="KW-1185">Reference proteome</keyword>
<dbReference type="GO" id="GO:0032456">
    <property type="term" value="P:endocytic recycling"/>
    <property type="evidence" value="ECO:0007669"/>
    <property type="project" value="TreeGrafter"/>
</dbReference>
<evidence type="ECO:0000313" key="3">
    <source>
        <dbReference type="EMBL" id="ORX77990.1"/>
    </source>
</evidence>
<dbReference type="GO" id="GO:0005829">
    <property type="term" value="C:cytosol"/>
    <property type="evidence" value="ECO:0007669"/>
    <property type="project" value="GOC"/>
</dbReference>
<dbReference type="STRING" id="1754192.A0A1Y1WWT7"/>
<feature type="coiled-coil region" evidence="1">
    <location>
        <begin position="39"/>
        <end position="66"/>
    </location>
</feature>
<dbReference type="EMBL" id="MCFG01000227">
    <property type="protein sequence ID" value="ORX77990.1"/>
    <property type="molecule type" value="Genomic_DNA"/>
</dbReference>
<sequence>MNGKYDDLLIPKSYEVFFDEVNDNLTEFNNDSLNDSVIKEAFENKSVDLREYAKQIENELNDIEETHILEYVKQSQSLIVINDEIKDCDSILSSMETTLTKFKMELGLINNEIRKLQNHSFSINTKLHNREKVQKELEKLITGIFVSPDLINHICDDKVDEQYVKNVIELNRIMKYVKEQPNKKLIHSLKDIGPELERLRLITSMKIRNFFLEKIKLLKSPNSNVPMIQKNSFLKYKDLYTFLLDRYKEVAIEIRLKYIYTIRSYYQYMFEKYTRHIVKLQVNRIEKNKK</sequence>
<dbReference type="GO" id="GO:0000938">
    <property type="term" value="C:GARP complex"/>
    <property type="evidence" value="ECO:0007669"/>
    <property type="project" value="TreeGrafter"/>
</dbReference>
<dbReference type="InterPro" id="IPR048319">
    <property type="entry name" value="Vps52_CC"/>
</dbReference>
<gene>
    <name evidence="3" type="ORF">BCR32DRAFT_247510</name>
</gene>
<evidence type="ECO:0000256" key="1">
    <source>
        <dbReference type="SAM" id="Coils"/>
    </source>
</evidence>